<protein>
    <recommendedName>
        <fullName evidence="3 8">Carbonic anhydrase</fullName>
        <ecNumber evidence="3 8">4.2.1.1</ecNumber>
    </recommendedName>
</protein>
<evidence type="ECO:0000256" key="2">
    <source>
        <dbReference type="ARBA" id="ARBA00010718"/>
    </source>
</evidence>
<dbReference type="EC" id="4.2.1.1" evidence="3 8"/>
<keyword evidence="6 8" id="KW-0456">Lyase</keyword>
<keyword evidence="5 8" id="KW-0862">Zinc</keyword>
<evidence type="ECO:0000256" key="5">
    <source>
        <dbReference type="ARBA" id="ARBA00022833"/>
    </source>
</evidence>
<dbReference type="PANTHER" id="PTHR18952:SF141">
    <property type="entry name" value="CARBONIC ANHYDRASE"/>
    <property type="match status" value="1"/>
</dbReference>
<accession>A0ABQ9H6C5</accession>
<dbReference type="PROSITE" id="PS51144">
    <property type="entry name" value="ALPHA_CA_2"/>
    <property type="match status" value="1"/>
</dbReference>
<dbReference type="CDD" id="cd00326">
    <property type="entry name" value="alpha_CA"/>
    <property type="match status" value="1"/>
</dbReference>
<dbReference type="InterPro" id="IPR018338">
    <property type="entry name" value="Carbonic_anhydrase_a-class_CS"/>
</dbReference>
<comment type="function">
    <text evidence="8">Reversible hydration of carbon dioxide.</text>
</comment>
<evidence type="ECO:0000313" key="10">
    <source>
        <dbReference type="EMBL" id="KAJ8879823.1"/>
    </source>
</evidence>
<organism evidence="10 11">
    <name type="scientific">Dryococelus australis</name>
    <dbReference type="NCBI Taxonomy" id="614101"/>
    <lineage>
        <taxon>Eukaryota</taxon>
        <taxon>Metazoa</taxon>
        <taxon>Ecdysozoa</taxon>
        <taxon>Arthropoda</taxon>
        <taxon>Hexapoda</taxon>
        <taxon>Insecta</taxon>
        <taxon>Pterygota</taxon>
        <taxon>Neoptera</taxon>
        <taxon>Polyneoptera</taxon>
        <taxon>Phasmatodea</taxon>
        <taxon>Verophasmatodea</taxon>
        <taxon>Anareolatae</taxon>
        <taxon>Phasmatidae</taxon>
        <taxon>Eurycanthinae</taxon>
        <taxon>Dryococelus</taxon>
    </lineage>
</organism>
<dbReference type="PROSITE" id="PS00162">
    <property type="entry name" value="ALPHA_CA_1"/>
    <property type="match status" value="1"/>
</dbReference>
<dbReference type="PANTHER" id="PTHR18952">
    <property type="entry name" value="CARBONIC ANHYDRASE"/>
    <property type="match status" value="1"/>
</dbReference>
<evidence type="ECO:0000256" key="1">
    <source>
        <dbReference type="ARBA" id="ARBA00001947"/>
    </source>
</evidence>
<comment type="cofactor">
    <cofactor evidence="1 8">
        <name>Zn(2+)</name>
        <dbReference type="ChEBI" id="CHEBI:29105"/>
    </cofactor>
</comment>
<dbReference type="EMBL" id="JARBHB010000007">
    <property type="protein sequence ID" value="KAJ8879823.1"/>
    <property type="molecule type" value="Genomic_DNA"/>
</dbReference>
<keyword evidence="4 8" id="KW-0479">Metal-binding</keyword>
<dbReference type="SUPFAM" id="SSF51069">
    <property type="entry name" value="Carbonic anhydrase"/>
    <property type="match status" value="1"/>
</dbReference>
<evidence type="ECO:0000256" key="8">
    <source>
        <dbReference type="RuleBase" id="RU367011"/>
    </source>
</evidence>
<evidence type="ECO:0000256" key="7">
    <source>
        <dbReference type="ARBA" id="ARBA00048348"/>
    </source>
</evidence>
<evidence type="ECO:0000259" key="9">
    <source>
        <dbReference type="PROSITE" id="PS51144"/>
    </source>
</evidence>
<dbReference type="Gene3D" id="3.10.200.10">
    <property type="entry name" value="Alpha carbonic anhydrase"/>
    <property type="match status" value="1"/>
</dbReference>
<keyword evidence="11" id="KW-1185">Reference proteome</keyword>
<comment type="catalytic activity">
    <reaction evidence="7 8">
        <text>hydrogencarbonate + H(+) = CO2 + H2O</text>
        <dbReference type="Rhea" id="RHEA:10748"/>
        <dbReference type="ChEBI" id="CHEBI:15377"/>
        <dbReference type="ChEBI" id="CHEBI:15378"/>
        <dbReference type="ChEBI" id="CHEBI:16526"/>
        <dbReference type="ChEBI" id="CHEBI:17544"/>
        <dbReference type="EC" id="4.2.1.1"/>
    </reaction>
</comment>
<feature type="domain" description="Alpha-carbonic anhydrase" evidence="9">
    <location>
        <begin position="20"/>
        <end position="287"/>
    </location>
</feature>
<proteinExistence type="inferred from homology"/>
<sequence>MLAPEERLRPLWSSGWCGETETGVDGGRGVAGPETWATKYPQAAGSRQSPVDITTTLVSSDKTLRARPLRWRYVPSNCKALANTGYGWKVDVVGYGSELSGGPLTEKHTLEQFHCHWGCDDNQGSEHTVDGKAYAGELHFVHWNSLKYNTFADAAGQPDGLAVLGVLLKVGRSHEELQKIVDLIPQVTHKGQKVSVDGPIDPVKFIPEDHSYWTYLGSLTTPPCYESVTWIVFKTPIEVSEEQLSLFRTLRCYEPEEACPCNELQGLVVKNFRPPLHLGNRELRECASA</sequence>
<gene>
    <name evidence="10" type="ORF">PR048_020431</name>
</gene>
<dbReference type="SMART" id="SM01057">
    <property type="entry name" value="Carb_anhydrase"/>
    <property type="match status" value="1"/>
</dbReference>
<evidence type="ECO:0000256" key="4">
    <source>
        <dbReference type="ARBA" id="ARBA00022723"/>
    </source>
</evidence>
<dbReference type="Pfam" id="PF00194">
    <property type="entry name" value="Carb_anhydrase"/>
    <property type="match status" value="1"/>
</dbReference>
<dbReference type="InterPro" id="IPR023561">
    <property type="entry name" value="Carbonic_anhydrase_a-class"/>
</dbReference>
<comment type="similarity">
    <text evidence="2 8">Belongs to the alpha-carbonic anhydrase family.</text>
</comment>
<dbReference type="Proteomes" id="UP001159363">
    <property type="component" value="Chromosome 6"/>
</dbReference>
<dbReference type="InterPro" id="IPR001148">
    <property type="entry name" value="CA_dom"/>
</dbReference>
<reference evidence="10 11" key="1">
    <citation type="submission" date="2023-02" db="EMBL/GenBank/DDBJ databases">
        <title>LHISI_Scaffold_Assembly.</title>
        <authorList>
            <person name="Stuart O.P."/>
            <person name="Cleave R."/>
            <person name="Magrath M.J.L."/>
            <person name="Mikheyev A.S."/>
        </authorList>
    </citation>
    <scope>NUCLEOTIDE SEQUENCE [LARGE SCALE GENOMIC DNA]</scope>
    <source>
        <strain evidence="10">Daus_M_001</strain>
        <tissue evidence="10">Leg muscle</tissue>
    </source>
</reference>
<comment type="caution">
    <text evidence="10">The sequence shown here is derived from an EMBL/GenBank/DDBJ whole genome shotgun (WGS) entry which is preliminary data.</text>
</comment>
<name>A0ABQ9H6C5_9NEOP</name>
<evidence type="ECO:0000313" key="11">
    <source>
        <dbReference type="Proteomes" id="UP001159363"/>
    </source>
</evidence>
<evidence type="ECO:0000256" key="3">
    <source>
        <dbReference type="ARBA" id="ARBA00012925"/>
    </source>
</evidence>
<dbReference type="InterPro" id="IPR036398">
    <property type="entry name" value="CA_dom_sf"/>
</dbReference>
<evidence type="ECO:0000256" key="6">
    <source>
        <dbReference type="ARBA" id="ARBA00023239"/>
    </source>
</evidence>